<dbReference type="OrthoDB" id="9842625at2"/>
<evidence type="ECO:0008006" key="4">
    <source>
        <dbReference type="Google" id="ProtNLM"/>
    </source>
</evidence>
<protein>
    <recommendedName>
        <fullName evidence="4">Lysoplasmalogenase</fullName>
    </recommendedName>
</protein>
<feature type="transmembrane region" description="Helical" evidence="1">
    <location>
        <begin position="79"/>
        <end position="99"/>
    </location>
</feature>
<comment type="caution">
    <text evidence="2">The sequence shown here is derived from an EMBL/GenBank/DDBJ whole genome shotgun (WGS) entry which is preliminary data.</text>
</comment>
<feature type="transmembrane region" description="Helical" evidence="1">
    <location>
        <begin position="108"/>
        <end position="125"/>
    </location>
</feature>
<evidence type="ECO:0000313" key="3">
    <source>
        <dbReference type="Proteomes" id="UP000484164"/>
    </source>
</evidence>
<dbReference type="GO" id="GO:0016020">
    <property type="term" value="C:membrane"/>
    <property type="evidence" value="ECO:0007669"/>
    <property type="project" value="UniProtKB-SubCell"/>
</dbReference>
<evidence type="ECO:0000313" key="2">
    <source>
        <dbReference type="EMBL" id="KAB2817457.1"/>
    </source>
</evidence>
<keyword evidence="1" id="KW-1133">Transmembrane helix</keyword>
<keyword evidence="1" id="KW-0472">Membrane</keyword>
<feature type="transmembrane region" description="Helical" evidence="1">
    <location>
        <begin position="137"/>
        <end position="156"/>
    </location>
</feature>
<name>A0A6L3ZHZ8_9FLAO</name>
<dbReference type="AlphaFoldDB" id="A0A6L3ZHZ8"/>
<gene>
    <name evidence="2" type="ORF">F8C82_03410</name>
</gene>
<dbReference type="EMBL" id="WBVQ01000001">
    <property type="protein sequence ID" value="KAB2817457.1"/>
    <property type="molecule type" value="Genomic_DNA"/>
</dbReference>
<sequence>MLSEQKFIWIFTLLSIASFITLMEAPSPWGYYTLPVPGLLLLYFWFQNQGWMYRLFSIAWIGYVITDASYVIHHSFSSILSSLLSILTIIFTIAGFLTWRNGYIKKRAYIGLIAVAYGAGYFQLIHDAIPKELLAPIAVYAVFDAVIFIVVAGLNLKNSFSYMLCLFGVSTFLISDALYAFHFFVEPLEYGEPIMSILHNLSRLLFILGILQENKSVVPSHQ</sequence>
<evidence type="ECO:0000256" key="1">
    <source>
        <dbReference type="SAM" id="Phobius"/>
    </source>
</evidence>
<keyword evidence="1" id="KW-0812">Transmembrane</keyword>
<dbReference type="Proteomes" id="UP000484164">
    <property type="component" value="Unassembled WGS sequence"/>
</dbReference>
<accession>A0A6L3ZHZ8</accession>
<proteinExistence type="predicted"/>
<organism evidence="2 3">
    <name type="scientific">Phaeocystidibacter marisrubri</name>
    <dbReference type="NCBI Taxonomy" id="1577780"/>
    <lineage>
        <taxon>Bacteria</taxon>
        <taxon>Pseudomonadati</taxon>
        <taxon>Bacteroidota</taxon>
        <taxon>Flavobacteriia</taxon>
        <taxon>Flavobacteriales</taxon>
        <taxon>Phaeocystidibacteraceae</taxon>
        <taxon>Phaeocystidibacter</taxon>
    </lineage>
</organism>
<feature type="transmembrane region" description="Helical" evidence="1">
    <location>
        <begin position="163"/>
        <end position="181"/>
    </location>
</feature>
<feature type="transmembrane region" description="Helical" evidence="1">
    <location>
        <begin position="7"/>
        <end position="23"/>
    </location>
</feature>
<feature type="transmembrane region" description="Helical" evidence="1">
    <location>
        <begin position="29"/>
        <end position="46"/>
    </location>
</feature>
<reference evidence="2 3" key="1">
    <citation type="submission" date="2019-10" db="EMBL/GenBank/DDBJ databases">
        <title>Genome sequence of Phaeocystidibacter marisrubri JCM30614 (type strain).</title>
        <authorList>
            <person name="Bowman J.P."/>
        </authorList>
    </citation>
    <scope>NUCLEOTIDE SEQUENCE [LARGE SCALE GENOMIC DNA]</scope>
    <source>
        <strain evidence="2 3">JCM 30614</strain>
    </source>
</reference>
<dbReference type="RefSeq" id="WP_151692028.1">
    <property type="nucleotide sequence ID" value="NZ_BMGX01000002.1"/>
</dbReference>
<feature type="transmembrane region" description="Helical" evidence="1">
    <location>
        <begin position="53"/>
        <end position="73"/>
    </location>
</feature>
<keyword evidence="3" id="KW-1185">Reference proteome</keyword>